<feature type="compositionally biased region" description="Polar residues" evidence="1">
    <location>
        <begin position="374"/>
        <end position="384"/>
    </location>
</feature>
<protein>
    <recommendedName>
        <fullName evidence="2">Subtelomeric hrmA-associated cluster protein AFUB-079030/YDR124W-like helical bundle domain-containing protein</fullName>
    </recommendedName>
</protein>
<comment type="caution">
    <text evidence="3">The sequence shown here is derived from an EMBL/GenBank/DDBJ whole genome shotgun (WGS) entry which is preliminary data.</text>
</comment>
<evidence type="ECO:0000256" key="1">
    <source>
        <dbReference type="SAM" id="MobiDB-lite"/>
    </source>
</evidence>
<sequence length="518" mass="59424">MSLIQRKVTELLSAGNKSEKLIIIIMKDDFNNMNNIPSSPCSLPSSVQVFATKDYSENEKNLLLRFLMKTPLYELEHELNIFLIRPALSNMTTLVFSWKSTTNLVQHYRRIFQAILQQLCKEVAKKWIKILEPNKQAKYPYKGFNASKPFWWPENIDHTEPDHLDKYGRISLLVSIIRNRSLSLTELKNKVQYLHSTQKYLRNLLDELFYVAAYDRIFYNPERNDDPLFQYLSSEEQGVISCAKTFKIAISDLITTKGGTATRLGIVMVSQIDDCMLNRKVFKINEVEKKKPCKPTRKRTRSVLALKIKEEEEEENYKEADGTYKSCNQEVVLKDKKEHPIKVRRTSSLTTSKIPKSLDSQYTNSQEDDYHNHYSPQTSPSSAVDSMCCNKPTLPSLKHNHIGINDSGYGLQLILRSNTPTSPSPGLKHIHITTTEFDDASQEETDRGLFKFQSYDSDCTLPNVDSPNYIVAQEILTHNLSSPPPSVLHSWHYDCDSSSEDVYPEIPYEGGEMSAIHS</sequence>
<dbReference type="PANTHER" id="PTHR36102">
    <property type="entry name" value="CHROMOSOME 10, WHOLE GENOME SHOTGUN SEQUENCE"/>
    <property type="match status" value="1"/>
</dbReference>
<dbReference type="GeneID" id="66116077"/>
<dbReference type="OrthoDB" id="5338458at2759"/>
<dbReference type="InterPro" id="IPR021264">
    <property type="entry name" value="AFUB_079030/YDR124W-like"/>
</dbReference>
<dbReference type="InterPro" id="IPR047092">
    <property type="entry name" value="AFUB_07903/YDR124W-like_hel"/>
</dbReference>
<dbReference type="Pfam" id="PF11001">
    <property type="entry name" value="AFUB_07903_YDR124W_hel"/>
    <property type="match status" value="1"/>
</dbReference>
<dbReference type="AlphaFoldDB" id="A0A9P7V6P6"/>
<feature type="domain" description="Subtelomeric hrmA-associated cluster protein AFUB-079030/YDR124W-like helical bundle" evidence="2">
    <location>
        <begin position="100"/>
        <end position="212"/>
    </location>
</feature>
<gene>
    <name evidence="3" type="ORF">KQ657_002703</name>
</gene>
<feature type="compositionally biased region" description="Polar residues" evidence="1">
    <location>
        <begin position="346"/>
        <end position="365"/>
    </location>
</feature>
<name>A0A9P7V6P6_9ASCO</name>
<dbReference type="RefSeq" id="XP_043047466.1">
    <property type="nucleotide sequence ID" value="XM_043193457.1"/>
</dbReference>
<feature type="region of interest" description="Disordered" evidence="1">
    <location>
        <begin position="345"/>
        <end position="385"/>
    </location>
</feature>
<evidence type="ECO:0000313" key="3">
    <source>
        <dbReference type="EMBL" id="KAG7191914.1"/>
    </source>
</evidence>
<accession>A0A9P7V6P6</accession>
<reference evidence="3" key="1">
    <citation type="submission" date="2021-03" db="EMBL/GenBank/DDBJ databases">
        <authorList>
            <person name="Palmer J.M."/>
        </authorList>
    </citation>
    <scope>NUCLEOTIDE SEQUENCE</scope>
    <source>
        <strain evidence="3">ARV_011</strain>
    </source>
</reference>
<dbReference type="EMBL" id="JAHMUF010000022">
    <property type="protein sequence ID" value="KAG7191914.1"/>
    <property type="molecule type" value="Genomic_DNA"/>
</dbReference>
<proteinExistence type="predicted"/>
<evidence type="ECO:0000259" key="2">
    <source>
        <dbReference type="Pfam" id="PF11001"/>
    </source>
</evidence>
<dbReference type="Proteomes" id="UP000790833">
    <property type="component" value="Unassembled WGS sequence"/>
</dbReference>
<dbReference type="PANTHER" id="PTHR36102:SF1">
    <property type="entry name" value="YDR124W-LIKE HELICAL BUNDLE DOMAIN-CONTAINING PROTEIN"/>
    <property type="match status" value="1"/>
</dbReference>
<keyword evidence="4" id="KW-1185">Reference proteome</keyword>
<evidence type="ECO:0000313" key="4">
    <source>
        <dbReference type="Proteomes" id="UP000790833"/>
    </source>
</evidence>
<organism evidence="3 4">
    <name type="scientific">Scheffersomyces spartinae</name>
    <dbReference type="NCBI Taxonomy" id="45513"/>
    <lineage>
        <taxon>Eukaryota</taxon>
        <taxon>Fungi</taxon>
        <taxon>Dikarya</taxon>
        <taxon>Ascomycota</taxon>
        <taxon>Saccharomycotina</taxon>
        <taxon>Pichiomycetes</taxon>
        <taxon>Debaryomycetaceae</taxon>
        <taxon>Scheffersomyces</taxon>
    </lineage>
</organism>